<feature type="domain" description="DUF397" evidence="1">
    <location>
        <begin position="9"/>
        <end position="58"/>
    </location>
</feature>
<organism evidence="2 3">
    <name type="scientific">Nocardia niwae</name>
    <dbReference type="NCBI Taxonomy" id="626084"/>
    <lineage>
        <taxon>Bacteria</taxon>
        <taxon>Bacillati</taxon>
        <taxon>Actinomycetota</taxon>
        <taxon>Actinomycetes</taxon>
        <taxon>Mycobacteriales</taxon>
        <taxon>Nocardiaceae</taxon>
        <taxon>Nocardia</taxon>
    </lineage>
</organism>
<accession>A0ABV2XBC7</accession>
<protein>
    <submittedName>
        <fullName evidence="2">DUF397 domain-containing protein</fullName>
    </submittedName>
</protein>
<dbReference type="InterPro" id="IPR007278">
    <property type="entry name" value="DUF397"/>
</dbReference>
<reference evidence="2 3" key="1">
    <citation type="submission" date="2024-06" db="EMBL/GenBank/DDBJ databases">
        <title>The Natural Products Discovery Center: Release of the First 8490 Sequenced Strains for Exploring Actinobacteria Biosynthetic Diversity.</title>
        <authorList>
            <person name="Kalkreuter E."/>
            <person name="Kautsar S.A."/>
            <person name="Yang D."/>
            <person name="Bader C.D."/>
            <person name="Teijaro C.N."/>
            <person name="Fluegel L."/>
            <person name="Davis C.M."/>
            <person name="Simpson J.R."/>
            <person name="Lauterbach L."/>
            <person name="Steele A.D."/>
            <person name="Gui C."/>
            <person name="Meng S."/>
            <person name="Li G."/>
            <person name="Viehrig K."/>
            <person name="Ye F."/>
            <person name="Su P."/>
            <person name="Kiefer A.F."/>
            <person name="Nichols A."/>
            <person name="Cepeda A.J."/>
            <person name="Yan W."/>
            <person name="Fan B."/>
            <person name="Jiang Y."/>
            <person name="Adhikari A."/>
            <person name="Zheng C.-J."/>
            <person name="Schuster L."/>
            <person name="Cowan T.M."/>
            <person name="Smanski M.J."/>
            <person name="Chevrette M.G."/>
            <person name="De Carvalho L.P.S."/>
            <person name="Shen B."/>
        </authorList>
    </citation>
    <scope>NUCLEOTIDE SEQUENCE [LARGE SCALE GENOMIC DNA]</scope>
    <source>
        <strain evidence="2 3">NPDC019434</strain>
    </source>
</reference>
<dbReference type="Pfam" id="PF04149">
    <property type="entry name" value="DUF397"/>
    <property type="match status" value="1"/>
</dbReference>
<dbReference type="EMBL" id="JBEYBR010000035">
    <property type="protein sequence ID" value="MEU2123208.1"/>
    <property type="molecule type" value="Genomic_DNA"/>
</dbReference>
<dbReference type="RefSeq" id="WP_084489393.1">
    <property type="nucleotide sequence ID" value="NZ_JBEYBM010000034.1"/>
</dbReference>
<sequence>MTSDLPGEQWFKSSHSGGGESCVEVAWLADGRVGVRDSKNPAGSSLILTPGQWDDFTACMSDGAFHLHFDL</sequence>
<evidence type="ECO:0000313" key="3">
    <source>
        <dbReference type="Proteomes" id="UP001550535"/>
    </source>
</evidence>
<keyword evidence="3" id="KW-1185">Reference proteome</keyword>
<dbReference type="Proteomes" id="UP001550535">
    <property type="component" value="Unassembled WGS sequence"/>
</dbReference>
<evidence type="ECO:0000259" key="1">
    <source>
        <dbReference type="Pfam" id="PF04149"/>
    </source>
</evidence>
<gene>
    <name evidence="2" type="ORF">ABZ507_15470</name>
</gene>
<name>A0ABV2XBC7_9NOCA</name>
<proteinExistence type="predicted"/>
<evidence type="ECO:0000313" key="2">
    <source>
        <dbReference type="EMBL" id="MEU2123208.1"/>
    </source>
</evidence>
<comment type="caution">
    <text evidence="2">The sequence shown here is derived from an EMBL/GenBank/DDBJ whole genome shotgun (WGS) entry which is preliminary data.</text>
</comment>